<dbReference type="Proteomes" id="UP000495940">
    <property type="component" value="Chromosome"/>
</dbReference>
<reference evidence="1 2" key="1">
    <citation type="submission" date="2017-06" db="EMBL/GenBank/DDBJ databases">
        <title>Complete Genome Sequence of Streptomyces hawaiiensis NRRL 15010 and insights into acyldepsipeptides biosynthesis.</title>
        <authorList>
            <person name="Mariita R.M."/>
            <person name="Sello J.K."/>
        </authorList>
    </citation>
    <scope>NUCLEOTIDE SEQUENCE [LARGE SCALE GENOMIC DNA]</scope>
    <source>
        <strain evidence="1 2">ATCC 12236</strain>
    </source>
</reference>
<sequence length="86" mass="8974">MNNRSFRLLARSPDYPARLPTAWWSASAPLSLSAGSDDPAHAAARAGVITSIGYGGFVCGPPLIGALADRTEPTTWPPRPGGQTAR</sequence>
<gene>
    <name evidence="1" type="ORF">CEB94_30760</name>
</gene>
<keyword evidence="2" id="KW-1185">Reference proteome</keyword>
<protein>
    <submittedName>
        <fullName evidence="1">Uncharacterized protein</fullName>
    </submittedName>
</protein>
<proteinExistence type="predicted"/>
<organism evidence="1 2">
    <name type="scientific">Streptomyces hawaiiensis</name>
    <dbReference type="NCBI Taxonomy" id="67305"/>
    <lineage>
        <taxon>Bacteria</taxon>
        <taxon>Bacillati</taxon>
        <taxon>Actinomycetota</taxon>
        <taxon>Actinomycetes</taxon>
        <taxon>Kitasatosporales</taxon>
        <taxon>Streptomycetaceae</taxon>
        <taxon>Streptomyces</taxon>
    </lineage>
</organism>
<evidence type="ECO:0000313" key="1">
    <source>
        <dbReference type="EMBL" id="QCD58737.1"/>
    </source>
</evidence>
<dbReference type="EMBL" id="CP021978">
    <property type="protein sequence ID" value="QCD58737.1"/>
    <property type="molecule type" value="Genomic_DNA"/>
</dbReference>
<dbReference type="RefSeq" id="WP_246111952.1">
    <property type="nucleotide sequence ID" value="NZ_CP021978.1"/>
</dbReference>
<evidence type="ECO:0000313" key="2">
    <source>
        <dbReference type="Proteomes" id="UP000495940"/>
    </source>
</evidence>
<dbReference type="KEGG" id="shaw:CEB94_30760"/>
<accession>A0A6G5RMD1</accession>
<name>A0A6G5RMD1_9ACTN</name>
<dbReference type="AlphaFoldDB" id="A0A6G5RMD1"/>